<keyword evidence="2" id="KW-1185">Reference proteome</keyword>
<comment type="caution">
    <text evidence="1">The sequence shown here is derived from an EMBL/GenBank/DDBJ whole genome shotgun (WGS) entry which is preliminary data.</text>
</comment>
<dbReference type="Pfam" id="PF09669">
    <property type="entry name" value="Phage_pRha"/>
    <property type="match status" value="1"/>
</dbReference>
<dbReference type="Proteomes" id="UP001549143">
    <property type="component" value="Unassembled WGS sequence"/>
</dbReference>
<dbReference type="InterPro" id="IPR014054">
    <property type="entry name" value="Phage_regulatory_Rha"/>
</dbReference>
<gene>
    <name evidence="1" type="ORF">ABID44_002584</name>
</gene>
<dbReference type="RefSeq" id="WP_354152103.1">
    <property type="nucleotide sequence ID" value="NZ_JBEPMN010000009.1"/>
</dbReference>
<accession>A0ABV2KME0</accession>
<reference evidence="1 2" key="1">
    <citation type="submission" date="2024-06" db="EMBL/GenBank/DDBJ databases">
        <title>Genomic Encyclopedia of Type Strains, Phase IV (KMG-IV): sequencing the most valuable type-strain genomes for metagenomic binning, comparative biology and taxonomic classification.</title>
        <authorList>
            <person name="Goeker M."/>
        </authorList>
    </citation>
    <scope>NUCLEOTIDE SEQUENCE [LARGE SCALE GENOMIC DNA]</scope>
    <source>
        <strain evidence="1 2">DSM 19730</strain>
    </source>
</reference>
<proteinExistence type="predicted"/>
<evidence type="ECO:0000313" key="2">
    <source>
        <dbReference type="Proteomes" id="UP001549143"/>
    </source>
</evidence>
<dbReference type="NCBIfam" id="TIGR02681">
    <property type="entry name" value="phage_pRha"/>
    <property type="match status" value="1"/>
</dbReference>
<dbReference type="EMBL" id="JBEPMN010000009">
    <property type="protein sequence ID" value="MET3662250.1"/>
    <property type="molecule type" value="Genomic_DNA"/>
</dbReference>
<sequence length="92" mass="10478">MTIKDGKVFANSRDVADFFGKLHKDVLRAIDRLECSTTFYERNFAPMFVEVKIGNGARRKARAFDMTRYGFTLLAMGFTGKRALEFNLSAEV</sequence>
<evidence type="ECO:0000313" key="1">
    <source>
        <dbReference type="EMBL" id="MET3662250.1"/>
    </source>
</evidence>
<name>A0ABV2KME0_9HYPH</name>
<protein>
    <submittedName>
        <fullName evidence="1">Rha family phage regulatory protein</fullName>
    </submittedName>
</protein>
<organism evidence="1 2">
    <name type="scientific">Aquamicrobium ahrensii</name>
    <dbReference type="NCBI Taxonomy" id="469551"/>
    <lineage>
        <taxon>Bacteria</taxon>
        <taxon>Pseudomonadati</taxon>
        <taxon>Pseudomonadota</taxon>
        <taxon>Alphaproteobacteria</taxon>
        <taxon>Hyphomicrobiales</taxon>
        <taxon>Phyllobacteriaceae</taxon>
        <taxon>Aquamicrobium</taxon>
    </lineage>
</organism>